<dbReference type="Gene3D" id="3.40.50.300">
    <property type="entry name" value="P-loop containing nucleotide triphosphate hydrolases"/>
    <property type="match status" value="1"/>
</dbReference>
<dbReference type="AlphaFoldDB" id="E4TQN4"/>
<dbReference type="RefSeq" id="WP_013452746.1">
    <property type="nucleotide sequence ID" value="NC_014759.1"/>
</dbReference>
<dbReference type="PANTHER" id="PTHR36978:SF4">
    <property type="entry name" value="P-LOOP CONTAINING NUCLEOSIDE TRIPHOSPHATE HYDROLASE PROTEIN"/>
    <property type="match status" value="1"/>
</dbReference>
<dbReference type="OrthoDB" id="285690at2"/>
<dbReference type="PANTHER" id="PTHR36978">
    <property type="entry name" value="P-LOOP CONTAINING NUCLEOTIDE TRIPHOSPHATE HYDROLASE"/>
    <property type="match status" value="1"/>
</dbReference>
<dbReference type="Proteomes" id="UP000008720">
    <property type="component" value="Chromosome"/>
</dbReference>
<protein>
    <recommendedName>
        <fullName evidence="3">Sulfotransferase family protein</fullName>
    </recommendedName>
</protein>
<accession>E4TQN4</accession>
<sequence length="231" mass="27918">MKFFLKRIKKELIAIKLIRKPKIFVISFQRTGTTSTGRFLSDHNYRVATYSISKRNNWTLKWFKGDFEKIFNSLEFKSHQVFEDDPWWCGDFYKVLFHRCPNSKFILLERDADKWFDSMISHSGGKTLGNTYSHSKLYGREIDYYDLNIQSTKLYSPEIDNLLELDESYREHYKKVYLLRNREILEFFDQFGKDRLIHTRLEDQDKWKKIGKFLNFQVKDGYNIHANKSNK</sequence>
<dbReference type="SUPFAM" id="SSF52540">
    <property type="entry name" value="P-loop containing nucleoside triphosphate hydrolases"/>
    <property type="match status" value="1"/>
</dbReference>
<organism evidence="1 2">
    <name type="scientific">Marivirga tractuosa (strain ATCC 23168 / DSM 4126 / NBRC 15989 / NCIMB 1408 / VKM B-1430 / H-43)</name>
    <name type="common">Microscilla tractuosa</name>
    <name type="synonym">Flexibacter tractuosus</name>
    <dbReference type="NCBI Taxonomy" id="643867"/>
    <lineage>
        <taxon>Bacteria</taxon>
        <taxon>Pseudomonadati</taxon>
        <taxon>Bacteroidota</taxon>
        <taxon>Cytophagia</taxon>
        <taxon>Cytophagales</taxon>
        <taxon>Marivirgaceae</taxon>
        <taxon>Marivirga</taxon>
    </lineage>
</organism>
<reference evidence="1 2" key="1">
    <citation type="journal article" date="2011" name="Stand. Genomic Sci.">
        <title>Complete genome sequence of Marivirga tractuosa type strain (H-43).</title>
        <authorList>
            <person name="Pagani I."/>
            <person name="Chertkov O."/>
            <person name="Lapidus A."/>
            <person name="Lucas S."/>
            <person name="Del Rio T.G."/>
            <person name="Tice H."/>
            <person name="Copeland A."/>
            <person name="Cheng J.F."/>
            <person name="Nolan M."/>
            <person name="Saunders E."/>
            <person name="Pitluck S."/>
            <person name="Held B."/>
            <person name="Goodwin L."/>
            <person name="Liolios K."/>
            <person name="Ovchinikova G."/>
            <person name="Ivanova N."/>
            <person name="Mavromatis K."/>
            <person name="Pati A."/>
            <person name="Chen A."/>
            <person name="Palaniappan K."/>
            <person name="Land M."/>
            <person name="Hauser L."/>
            <person name="Jeffries C.D."/>
            <person name="Detter J.C."/>
            <person name="Han C."/>
            <person name="Tapia R."/>
            <person name="Ngatchou-Djao O.D."/>
            <person name="Rohde M."/>
            <person name="Goker M."/>
            <person name="Spring S."/>
            <person name="Sikorski J."/>
            <person name="Woyke T."/>
            <person name="Bristow J."/>
            <person name="Eisen J.A."/>
            <person name="Markowitz V."/>
            <person name="Hugenholtz P."/>
            <person name="Klenk H.P."/>
            <person name="Kyrpides N.C."/>
        </authorList>
    </citation>
    <scope>NUCLEOTIDE SEQUENCE [LARGE SCALE GENOMIC DNA]</scope>
    <source>
        <strain evidence="2">ATCC 23168 / DSM 4126 / NBRC 15989 / NCIMB 1408 / VKM B-1430 / H-43</strain>
    </source>
</reference>
<dbReference type="InterPro" id="IPR040632">
    <property type="entry name" value="Sulfotransfer_4"/>
</dbReference>
<proteinExistence type="predicted"/>
<evidence type="ECO:0000313" key="1">
    <source>
        <dbReference type="EMBL" id="ADR20595.1"/>
    </source>
</evidence>
<dbReference type="Pfam" id="PF17784">
    <property type="entry name" value="Sulfotransfer_4"/>
    <property type="match status" value="1"/>
</dbReference>
<dbReference type="InterPro" id="IPR027417">
    <property type="entry name" value="P-loop_NTPase"/>
</dbReference>
<dbReference type="eggNOG" id="COG0457">
    <property type="taxonomic scope" value="Bacteria"/>
</dbReference>
<dbReference type="EMBL" id="CP002349">
    <property type="protein sequence ID" value="ADR20595.1"/>
    <property type="molecule type" value="Genomic_DNA"/>
</dbReference>
<evidence type="ECO:0000313" key="2">
    <source>
        <dbReference type="Proteomes" id="UP000008720"/>
    </source>
</evidence>
<name>E4TQN4_MARTH</name>
<gene>
    <name evidence="1" type="ordered locus">Ftrac_0593</name>
</gene>
<evidence type="ECO:0008006" key="3">
    <source>
        <dbReference type="Google" id="ProtNLM"/>
    </source>
</evidence>
<keyword evidence="2" id="KW-1185">Reference proteome</keyword>
<dbReference type="KEGG" id="mtt:Ftrac_0593"/>
<dbReference type="HOGENOM" id="CLU_084474_0_0_10"/>
<dbReference type="STRING" id="643867.Ftrac_0593"/>